<evidence type="ECO:0000256" key="1">
    <source>
        <dbReference type="SAM" id="Phobius"/>
    </source>
</evidence>
<evidence type="ECO:0000313" key="2">
    <source>
        <dbReference type="EMBL" id="VIO70406.1"/>
    </source>
</evidence>
<reference evidence="2" key="1">
    <citation type="submission" date="2019-02" db="EMBL/GenBank/DDBJ databases">
        <authorList>
            <person name="Pothier F.J."/>
        </authorList>
    </citation>
    <scope>NUCLEOTIDE SEQUENCE</scope>
    <source>
        <strain evidence="2">CI-1B</strain>
    </source>
</reference>
<accession>A0A508T8D8</accession>
<keyword evidence="1" id="KW-0812">Transmembrane</keyword>
<name>A0A508T8D8_9BRAD</name>
<comment type="caution">
    <text evidence="2">The sequence shown here is derived from an EMBL/GenBank/DDBJ whole genome shotgun (WGS) entry which is preliminary data.</text>
</comment>
<keyword evidence="3" id="KW-1185">Reference proteome</keyword>
<sequence>MPVDRPIRQSRYFLHLCFVGLVLLAGISMLVASTPVAPVTCSNDCGSGSSRAKFLSLSILDFKQSQRRPVPTRAVVDIFCLDQTNATQATASFAALSCPRRWTKSLSSDDQQPNCIRRIPEQCAEDQVADFAGIKVTGQQRPKLYGDWLAIFDPISTVASRGSHTFTSSNGTTITYTLIMAFNASRDAFGPQVYMDADNKAAVCAISPSDTETISGFRNSLADAFVQEAGDPGRGIPRVNVERSFADNWATEATNGILSRCLLATNGGAAPIMIAAHGSGH</sequence>
<organism evidence="2 3">
    <name type="scientific">Bradyrhizobium ivorense</name>
    <dbReference type="NCBI Taxonomy" id="2511166"/>
    <lineage>
        <taxon>Bacteria</taxon>
        <taxon>Pseudomonadati</taxon>
        <taxon>Pseudomonadota</taxon>
        <taxon>Alphaproteobacteria</taxon>
        <taxon>Hyphomicrobiales</taxon>
        <taxon>Nitrobacteraceae</taxon>
        <taxon>Bradyrhizobium</taxon>
    </lineage>
</organism>
<dbReference type="Proteomes" id="UP000328092">
    <property type="component" value="Unassembled WGS sequence"/>
</dbReference>
<dbReference type="AlphaFoldDB" id="A0A508T8D8"/>
<evidence type="ECO:0000313" key="3">
    <source>
        <dbReference type="Proteomes" id="UP000328092"/>
    </source>
</evidence>
<keyword evidence="1" id="KW-0472">Membrane</keyword>
<feature type="transmembrane region" description="Helical" evidence="1">
    <location>
        <begin position="12"/>
        <end position="32"/>
    </location>
</feature>
<keyword evidence="1" id="KW-1133">Transmembrane helix</keyword>
<protein>
    <submittedName>
        <fullName evidence="2">Uncharacterized protein</fullName>
    </submittedName>
</protein>
<proteinExistence type="predicted"/>
<gene>
    <name evidence="2" type="ORF">CI1B_30600</name>
</gene>
<dbReference type="EMBL" id="CAADFC020000011">
    <property type="protein sequence ID" value="VIO70406.1"/>
    <property type="molecule type" value="Genomic_DNA"/>
</dbReference>